<protein>
    <submittedName>
        <fullName evidence="2">Uncharacterized protein</fullName>
    </submittedName>
</protein>
<dbReference type="InterPro" id="IPR026652">
    <property type="entry name" value="CEP128"/>
</dbReference>
<evidence type="ECO:0000313" key="2">
    <source>
        <dbReference type="EMBL" id="KAL0163868.1"/>
    </source>
</evidence>
<gene>
    <name evidence="2" type="ORF">M9458_039621</name>
</gene>
<evidence type="ECO:0000256" key="1">
    <source>
        <dbReference type="SAM" id="MobiDB-lite"/>
    </source>
</evidence>
<name>A0ABD0NPJ7_CIRMR</name>
<dbReference type="Gene3D" id="1.10.287.1490">
    <property type="match status" value="1"/>
</dbReference>
<dbReference type="PANTHER" id="PTHR46657:SF1">
    <property type="entry name" value="CENTROSOMAL PROTEIN OF 128 KDA"/>
    <property type="match status" value="1"/>
</dbReference>
<proteinExistence type="predicted"/>
<keyword evidence="3" id="KW-1185">Reference proteome</keyword>
<dbReference type="Proteomes" id="UP001529510">
    <property type="component" value="Unassembled WGS sequence"/>
</dbReference>
<dbReference type="PANTHER" id="PTHR46657">
    <property type="entry name" value="CENTROSOMAL PROTEIN OF 128 KDA"/>
    <property type="match status" value="1"/>
</dbReference>
<evidence type="ECO:0000313" key="3">
    <source>
        <dbReference type="Proteomes" id="UP001529510"/>
    </source>
</evidence>
<feature type="non-terminal residue" evidence="2">
    <location>
        <position position="1"/>
    </location>
</feature>
<accession>A0ABD0NPJ7</accession>
<reference evidence="2 3" key="1">
    <citation type="submission" date="2024-05" db="EMBL/GenBank/DDBJ databases">
        <title>Genome sequencing and assembly of Indian major carp, Cirrhinus mrigala (Hamilton, 1822).</title>
        <authorList>
            <person name="Mohindra V."/>
            <person name="Chowdhury L.M."/>
            <person name="Lal K."/>
            <person name="Jena J.K."/>
        </authorList>
    </citation>
    <scope>NUCLEOTIDE SEQUENCE [LARGE SCALE GENOMIC DNA]</scope>
    <source>
        <strain evidence="2">CM1030</strain>
        <tissue evidence="2">Blood</tissue>
    </source>
</reference>
<feature type="compositionally biased region" description="Polar residues" evidence="1">
    <location>
        <begin position="156"/>
        <end position="165"/>
    </location>
</feature>
<sequence length="194" mass="22702">QQLEGARQQLADALGHLAQREEDVRRCNVDLTEARSQLITSELQLQEARETLRGLEEEAQKQVSLQVRMKEENVRLQKRVELQEQRKEEEQRTLLDLQGAVKNLSAARADLVARMAEMENSKRDLEKQLAAAQEESTSFARQLELERQVHQKELSHLQTTQQEGKAQQERDVHDMLRLYQREREELEALVRDLK</sequence>
<feature type="region of interest" description="Disordered" evidence="1">
    <location>
        <begin position="153"/>
        <end position="173"/>
    </location>
</feature>
<organism evidence="2 3">
    <name type="scientific">Cirrhinus mrigala</name>
    <name type="common">Mrigala</name>
    <dbReference type="NCBI Taxonomy" id="683832"/>
    <lineage>
        <taxon>Eukaryota</taxon>
        <taxon>Metazoa</taxon>
        <taxon>Chordata</taxon>
        <taxon>Craniata</taxon>
        <taxon>Vertebrata</taxon>
        <taxon>Euteleostomi</taxon>
        <taxon>Actinopterygii</taxon>
        <taxon>Neopterygii</taxon>
        <taxon>Teleostei</taxon>
        <taxon>Ostariophysi</taxon>
        <taxon>Cypriniformes</taxon>
        <taxon>Cyprinidae</taxon>
        <taxon>Labeoninae</taxon>
        <taxon>Labeonini</taxon>
        <taxon>Cirrhinus</taxon>
    </lineage>
</organism>
<feature type="non-terminal residue" evidence="2">
    <location>
        <position position="194"/>
    </location>
</feature>
<dbReference type="AlphaFoldDB" id="A0ABD0NPJ7"/>
<comment type="caution">
    <text evidence="2">The sequence shown here is derived from an EMBL/GenBank/DDBJ whole genome shotgun (WGS) entry which is preliminary data.</text>
</comment>
<dbReference type="EMBL" id="JAMKFB020000020">
    <property type="protein sequence ID" value="KAL0163868.1"/>
    <property type="molecule type" value="Genomic_DNA"/>
</dbReference>